<evidence type="ECO:0000256" key="1">
    <source>
        <dbReference type="ARBA" id="ARBA00004514"/>
    </source>
</evidence>
<dbReference type="PANTHER" id="PTHR45859:SF1">
    <property type="entry name" value="TRANSLATION INITIATION FACTOR EIF-2B SUBUNIT BETA"/>
    <property type="match status" value="1"/>
</dbReference>
<keyword evidence="11" id="KW-1185">Reference proteome</keyword>
<comment type="subcellular location">
    <subcellularLocation>
        <location evidence="1">Cytoplasm</location>
        <location evidence="1">Cytosol</location>
    </subcellularLocation>
</comment>
<dbReference type="GO" id="GO:0005829">
    <property type="term" value="C:cytosol"/>
    <property type="evidence" value="ECO:0007669"/>
    <property type="project" value="UniProtKB-SubCell"/>
</dbReference>
<dbReference type="GO" id="GO:0005085">
    <property type="term" value="F:guanyl-nucleotide exchange factor activity"/>
    <property type="evidence" value="ECO:0007669"/>
    <property type="project" value="TreeGrafter"/>
</dbReference>
<dbReference type="GeneID" id="18927595"/>
<evidence type="ECO:0000313" key="11">
    <source>
        <dbReference type="Proteomes" id="UP000001072"/>
    </source>
</evidence>
<evidence type="ECO:0000256" key="7">
    <source>
        <dbReference type="ARBA" id="ARBA00044228"/>
    </source>
</evidence>
<evidence type="ECO:0000256" key="4">
    <source>
        <dbReference type="ARBA" id="ARBA00022540"/>
    </source>
</evidence>
<dbReference type="KEGG" id="mlr:MELLADRAFT_36951"/>
<comment type="similarity">
    <text evidence="2 9">Belongs to the eIF-2B alpha/beta/delta subunits family.</text>
</comment>
<dbReference type="Pfam" id="PF01008">
    <property type="entry name" value="IF-2B"/>
    <property type="match status" value="1"/>
</dbReference>
<dbReference type="HOGENOM" id="CLU_016218_4_1_1"/>
<dbReference type="InParanoid" id="F4RQR5"/>
<gene>
    <name evidence="10" type="ORF">MELLADRAFT_36951</name>
</gene>
<dbReference type="GO" id="GO:0005851">
    <property type="term" value="C:eukaryotic translation initiation factor 2B complex"/>
    <property type="evidence" value="ECO:0007669"/>
    <property type="project" value="TreeGrafter"/>
</dbReference>
<feature type="non-terminal residue" evidence="10">
    <location>
        <position position="1"/>
    </location>
</feature>
<dbReference type="SUPFAM" id="SSF100950">
    <property type="entry name" value="NagB/RpiA/CoA transferase-like"/>
    <property type="match status" value="1"/>
</dbReference>
<dbReference type="AlphaFoldDB" id="F4RQR5"/>
<keyword evidence="3" id="KW-0963">Cytoplasm</keyword>
<evidence type="ECO:0000256" key="5">
    <source>
        <dbReference type="ARBA" id="ARBA00022917"/>
    </source>
</evidence>
<organism evidence="11">
    <name type="scientific">Melampsora larici-populina (strain 98AG31 / pathotype 3-4-7)</name>
    <name type="common">Poplar leaf rust fungus</name>
    <dbReference type="NCBI Taxonomy" id="747676"/>
    <lineage>
        <taxon>Eukaryota</taxon>
        <taxon>Fungi</taxon>
        <taxon>Dikarya</taxon>
        <taxon>Basidiomycota</taxon>
        <taxon>Pucciniomycotina</taxon>
        <taxon>Pucciniomycetes</taxon>
        <taxon>Pucciniales</taxon>
        <taxon>Melampsoraceae</taxon>
        <taxon>Melampsora</taxon>
    </lineage>
</organism>
<reference evidence="11" key="1">
    <citation type="journal article" date="2011" name="Proc. Natl. Acad. Sci. U.S.A.">
        <title>Obligate biotrophy features unraveled by the genomic analysis of rust fungi.</title>
        <authorList>
            <person name="Duplessis S."/>
            <person name="Cuomo C.A."/>
            <person name="Lin Y.-C."/>
            <person name="Aerts A."/>
            <person name="Tisserant E."/>
            <person name="Veneault-Fourrey C."/>
            <person name="Joly D.L."/>
            <person name="Hacquard S."/>
            <person name="Amselem J."/>
            <person name="Cantarel B.L."/>
            <person name="Chiu R."/>
            <person name="Coutinho P.M."/>
            <person name="Feau N."/>
            <person name="Field M."/>
            <person name="Frey P."/>
            <person name="Gelhaye E."/>
            <person name="Goldberg J."/>
            <person name="Grabherr M.G."/>
            <person name="Kodira C.D."/>
            <person name="Kohler A."/>
            <person name="Kuees U."/>
            <person name="Lindquist E.A."/>
            <person name="Lucas S.M."/>
            <person name="Mago R."/>
            <person name="Mauceli E."/>
            <person name="Morin E."/>
            <person name="Murat C."/>
            <person name="Pangilinan J.L."/>
            <person name="Park R."/>
            <person name="Pearson M."/>
            <person name="Quesneville H."/>
            <person name="Rouhier N."/>
            <person name="Sakthikumar S."/>
            <person name="Salamov A.A."/>
            <person name="Schmutz J."/>
            <person name="Selles B."/>
            <person name="Shapiro H."/>
            <person name="Tanguay P."/>
            <person name="Tuskan G.A."/>
            <person name="Henrissat B."/>
            <person name="Van de Peer Y."/>
            <person name="Rouze P."/>
            <person name="Ellis J.G."/>
            <person name="Dodds P.N."/>
            <person name="Schein J.E."/>
            <person name="Zhong S."/>
            <person name="Hamelin R.C."/>
            <person name="Grigoriev I.V."/>
            <person name="Szabo L.J."/>
            <person name="Martin F."/>
        </authorList>
    </citation>
    <scope>NUCLEOTIDE SEQUENCE [LARGE SCALE GENOMIC DNA]</scope>
    <source>
        <strain evidence="11">98AG31 / pathotype 3-4-7</strain>
    </source>
</reference>
<dbReference type="EMBL" id="GL883114">
    <property type="protein sequence ID" value="EGG05083.1"/>
    <property type="molecule type" value="Genomic_DNA"/>
</dbReference>
<accession>F4RQR5</accession>
<evidence type="ECO:0000256" key="2">
    <source>
        <dbReference type="ARBA" id="ARBA00007251"/>
    </source>
</evidence>
<proteinExistence type="inferred from homology"/>
<evidence type="ECO:0000256" key="3">
    <source>
        <dbReference type="ARBA" id="ARBA00022490"/>
    </source>
</evidence>
<evidence type="ECO:0000256" key="8">
    <source>
        <dbReference type="ARBA" id="ARBA00046432"/>
    </source>
</evidence>
<keyword evidence="4" id="KW-0396">Initiation factor</keyword>
<dbReference type="InterPro" id="IPR051855">
    <property type="entry name" value="eIF2B_beta_subunit"/>
</dbReference>
<protein>
    <recommendedName>
        <fullName evidence="6">Translation initiation factor eIF2B subunit beta</fullName>
    </recommendedName>
    <alternativeName>
        <fullName evidence="7">eIF2B GDP-GTP exchange factor subunit beta</fullName>
    </alternativeName>
</protein>
<evidence type="ECO:0000256" key="6">
    <source>
        <dbReference type="ARBA" id="ARBA00044122"/>
    </source>
</evidence>
<sequence length="237" mass="25850">FSKKAASLKPIFIEAVQELHDELELTRENVANQAAEHIHSGEVIMTMDHSRTVQSFLQAAAKNRRTFNVIVAETAPNFSGRTLAAELAGSTPPVETLIISDASSFALMSRCTKLIIGCHAIFADGSVLAKSGALGLALAARAHLVPVVIVSGMYKFSPEYVRAGEEWSICDQQSPEEVLIQLKQDQFDESKVMGEVEVLNPYYDRIPGELVSLFITNLGGHPSSLVYRLLKDLYGTS</sequence>
<dbReference type="InterPro" id="IPR000649">
    <property type="entry name" value="IF-2B-related"/>
</dbReference>
<dbReference type="eggNOG" id="KOG1465">
    <property type="taxonomic scope" value="Eukaryota"/>
</dbReference>
<evidence type="ECO:0000313" key="10">
    <source>
        <dbReference type="EMBL" id="EGG05083.1"/>
    </source>
</evidence>
<dbReference type="Gene3D" id="3.40.50.10470">
    <property type="entry name" value="Translation initiation factor eif-2b, domain 2"/>
    <property type="match status" value="1"/>
</dbReference>
<dbReference type="PANTHER" id="PTHR45859">
    <property type="entry name" value="TRANSLATION INITIATION FACTOR EIF-2B SUBUNIT BETA"/>
    <property type="match status" value="1"/>
</dbReference>
<name>F4RQR5_MELLP</name>
<dbReference type="InterPro" id="IPR037171">
    <property type="entry name" value="NagB/RpiA_transferase-like"/>
</dbReference>
<comment type="subunit">
    <text evidence="8">Component of the translation initiation factor 2B (eIF2B) complex which is a heterodecamer of two sets of five different subunits: alpha, beta, gamma, delta and epsilon. Subunits alpha, beta and delta comprise a regulatory subcomplex and subunits epsilon and gamma comprise a catalytic subcomplex. Within the complex, the hexameric regulatory complex resides at the center, with the two heterodimeric catalytic subcomplexes bound on opposite sides.</text>
</comment>
<dbReference type="OrthoDB" id="269919at2759"/>
<dbReference type="VEuPathDB" id="FungiDB:MELLADRAFT_36951"/>
<dbReference type="FunCoup" id="F4RQR5">
    <property type="interactions" value="384"/>
</dbReference>
<dbReference type="STRING" id="747676.F4RQR5"/>
<dbReference type="InterPro" id="IPR042529">
    <property type="entry name" value="IF_2B-like_C"/>
</dbReference>
<keyword evidence="5" id="KW-0648">Protein biosynthesis</keyword>
<evidence type="ECO:0000256" key="9">
    <source>
        <dbReference type="RuleBase" id="RU003814"/>
    </source>
</evidence>
<dbReference type="RefSeq" id="XP_007411448.1">
    <property type="nucleotide sequence ID" value="XM_007411386.1"/>
</dbReference>
<dbReference type="GO" id="GO:0003743">
    <property type="term" value="F:translation initiation factor activity"/>
    <property type="evidence" value="ECO:0007669"/>
    <property type="project" value="UniProtKB-KW"/>
</dbReference>
<dbReference type="Proteomes" id="UP000001072">
    <property type="component" value="Unassembled WGS sequence"/>
</dbReference>